<evidence type="ECO:0000313" key="3">
    <source>
        <dbReference type="Proteomes" id="UP000267017"/>
    </source>
</evidence>
<dbReference type="Pfam" id="PF00395">
    <property type="entry name" value="SLH"/>
    <property type="match status" value="1"/>
</dbReference>
<name>A0A3P3UBE1_9BACL</name>
<feature type="domain" description="SLH" evidence="1">
    <location>
        <begin position="1"/>
        <end position="55"/>
    </location>
</feature>
<keyword evidence="3" id="KW-1185">Reference proteome</keyword>
<comment type="caution">
    <text evidence="2">The sequence shown here is derived from an EMBL/GenBank/DDBJ whole genome shotgun (WGS) entry which is preliminary data.</text>
</comment>
<dbReference type="OrthoDB" id="185675at2"/>
<dbReference type="PROSITE" id="PS51272">
    <property type="entry name" value="SLH"/>
    <property type="match status" value="1"/>
</dbReference>
<dbReference type="InterPro" id="IPR001119">
    <property type="entry name" value="SLH_dom"/>
</dbReference>
<evidence type="ECO:0000259" key="1">
    <source>
        <dbReference type="PROSITE" id="PS51272"/>
    </source>
</evidence>
<proteinExistence type="predicted"/>
<dbReference type="EMBL" id="RRCN01000001">
    <property type="protein sequence ID" value="RRJ67474.1"/>
    <property type="molecule type" value="Genomic_DNA"/>
</dbReference>
<evidence type="ECO:0000313" key="2">
    <source>
        <dbReference type="EMBL" id="RRJ67474.1"/>
    </source>
</evidence>
<organism evidence="2 3">
    <name type="scientific">Paenibacillus oralis</name>
    <dbReference type="NCBI Taxonomy" id="2490856"/>
    <lineage>
        <taxon>Bacteria</taxon>
        <taxon>Bacillati</taxon>
        <taxon>Bacillota</taxon>
        <taxon>Bacilli</taxon>
        <taxon>Bacillales</taxon>
        <taxon>Paenibacillaceae</taxon>
        <taxon>Paenibacillus</taxon>
    </lineage>
</organism>
<sequence length="101" mass="11649">MAAWAEPYINQFIAQGFLQGDEGGRIRPMDPITWAEFATLLVRYLRVMETVRFARTCRSVAKKPLRSISRLRKLPGNVTAANTFRNQAISRRGRLLCLFYK</sequence>
<protein>
    <submittedName>
        <fullName evidence="2">S-layer homology domain-containing protein</fullName>
    </submittedName>
</protein>
<accession>A0A3P3UBE1</accession>
<reference evidence="2 3" key="1">
    <citation type="submission" date="2018-11" db="EMBL/GenBank/DDBJ databases">
        <title>Genome sequencing of Paenibacillus sp. KCOM 3021 (= ChDC PVNT-B20).</title>
        <authorList>
            <person name="Kook J.-K."/>
            <person name="Park S.-N."/>
            <person name="Lim Y.K."/>
        </authorList>
    </citation>
    <scope>NUCLEOTIDE SEQUENCE [LARGE SCALE GENOMIC DNA]</scope>
    <source>
        <strain evidence="2 3">KCOM 3021</strain>
    </source>
</reference>
<gene>
    <name evidence="2" type="ORF">EHV15_08310</name>
</gene>
<dbReference type="AlphaFoldDB" id="A0A3P3UBE1"/>
<dbReference type="Proteomes" id="UP000267017">
    <property type="component" value="Unassembled WGS sequence"/>
</dbReference>